<gene>
    <name evidence="3" type="ORF">A6X21_16805</name>
</gene>
<dbReference type="Proteomes" id="UP000094828">
    <property type="component" value="Unassembled WGS sequence"/>
</dbReference>
<proteinExistence type="predicted"/>
<evidence type="ECO:0000313" key="4">
    <source>
        <dbReference type="Proteomes" id="UP000094828"/>
    </source>
</evidence>
<organism evidence="3 4">
    <name type="scientific">Planctopirus hydrillae</name>
    <dbReference type="NCBI Taxonomy" id="1841610"/>
    <lineage>
        <taxon>Bacteria</taxon>
        <taxon>Pseudomonadati</taxon>
        <taxon>Planctomycetota</taxon>
        <taxon>Planctomycetia</taxon>
        <taxon>Planctomycetales</taxon>
        <taxon>Planctomycetaceae</taxon>
        <taxon>Planctopirus</taxon>
    </lineage>
</organism>
<dbReference type="PANTHER" id="PTHR30093">
    <property type="entry name" value="GENERAL SECRETION PATHWAY PROTEIN G"/>
    <property type="match status" value="1"/>
</dbReference>
<comment type="caution">
    <text evidence="3">The sequence shown here is derived from an EMBL/GenBank/DDBJ whole genome shotgun (WGS) entry which is preliminary data.</text>
</comment>
<dbReference type="OrthoDB" id="241541at2"/>
<keyword evidence="1" id="KW-0812">Transmembrane</keyword>
<dbReference type="RefSeq" id="WP_068845961.1">
    <property type="nucleotide sequence ID" value="NZ_LYDR01000033.1"/>
</dbReference>
<dbReference type="EMBL" id="LYDR01000033">
    <property type="protein sequence ID" value="ODA35472.1"/>
    <property type="molecule type" value="Genomic_DNA"/>
</dbReference>
<dbReference type="InterPro" id="IPR045584">
    <property type="entry name" value="Pilin-like"/>
</dbReference>
<evidence type="ECO:0000259" key="2">
    <source>
        <dbReference type="Pfam" id="PF07596"/>
    </source>
</evidence>
<dbReference type="AlphaFoldDB" id="A0A1C3EQM0"/>
<dbReference type="NCBIfam" id="TIGR02532">
    <property type="entry name" value="IV_pilin_GFxxxE"/>
    <property type="match status" value="1"/>
</dbReference>
<evidence type="ECO:0000313" key="3">
    <source>
        <dbReference type="EMBL" id="ODA35472.1"/>
    </source>
</evidence>
<dbReference type="STRING" id="1841610.A6X21_16805"/>
<name>A0A1C3EQM0_9PLAN</name>
<dbReference type="InterPro" id="IPR011453">
    <property type="entry name" value="DUF1559"/>
</dbReference>
<dbReference type="InterPro" id="IPR012902">
    <property type="entry name" value="N_methyl_site"/>
</dbReference>
<dbReference type="PANTHER" id="PTHR30093:SF2">
    <property type="entry name" value="TYPE II SECRETION SYSTEM PROTEIN H"/>
    <property type="match status" value="1"/>
</dbReference>
<keyword evidence="4" id="KW-1185">Reference proteome</keyword>
<feature type="transmembrane region" description="Helical" evidence="1">
    <location>
        <begin position="7"/>
        <end position="32"/>
    </location>
</feature>
<dbReference type="Pfam" id="PF07596">
    <property type="entry name" value="SBP_bac_10"/>
    <property type="match status" value="1"/>
</dbReference>
<keyword evidence="1" id="KW-1133">Transmembrane helix</keyword>
<feature type="domain" description="DUF1559" evidence="2">
    <location>
        <begin position="33"/>
        <end position="317"/>
    </location>
</feature>
<keyword evidence="1" id="KW-0472">Membrane</keyword>
<protein>
    <recommendedName>
        <fullName evidence="2">DUF1559 domain-containing protein</fullName>
    </recommendedName>
</protein>
<accession>A0A1C3EQM0</accession>
<reference evidence="3 4" key="1">
    <citation type="submission" date="2016-05" db="EMBL/GenBank/DDBJ databases">
        <title>Genomic and physiological characterization of Planctopirus sp. isolated from fresh water lake.</title>
        <authorList>
            <person name="Subhash Y."/>
            <person name="Ramana C."/>
        </authorList>
    </citation>
    <scope>NUCLEOTIDE SEQUENCE [LARGE SCALE GENOMIC DNA]</scope>
    <source>
        <strain evidence="3 4">JC280</strain>
    </source>
</reference>
<dbReference type="NCBIfam" id="TIGR04294">
    <property type="entry name" value="pre_pil_HX9DG"/>
    <property type="match status" value="1"/>
</dbReference>
<evidence type="ECO:0000256" key="1">
    <source>
        <dbReference type="SAM" id="Phobius"/>
    </source>
</evidence>
<dbReference type="SUPFAM" id="SSF54523">
    <property type="entry name" value="Pili subunits"/>
    <property type="match status" value="1"/>
</dbReference>
<dbReference type="Gene3D" id="3.30.700.10">
    <property type="entry name" value="Glycoprotein, Type 4 Pilin"/>
    <property type="match status" value="1"/>
</dbReference>
<dbReference type="Pfam" id="PF07963">
    <property type="entry name" value="N_methyl"/>
    <property type="match status" value="1"/>
</dbReference>
<sequence>MPHQNRLGFTLIELLVVIAVIAILIALLLPAVQQAREAARRTQCRNNLKQLGLALHNYHDTHGWLPPGCYLTTLPSGDFGGRRQNGLPGMLPFLDQAPLYNEYASRNFRIRPWDNSLALNQVQIRGLLCPSDSPVTQADAPVGKTNYMFSRGDSIQDNNHWAGNGNRGVRGMFPGLGETALIGKAQRFSSITDGLSNTIAMSERIIAKTGGTRVSDGVTAANIGDTFRNRPALCLLQTSTDKTYTGTTIVYSGVRWLDGTPMVSGFTTTVGPNKASCANGNRDYADGVFDPTSQHTGGVNVLFGDGAVRFISENIDTGNLSVGSVTTGASPYGVWGNLGSVNGNEVVTDF</sequence>
<dbReference type="InterPro" id="IPR027558">
    <property type="entry name" value="Pre_pil_HX9DG_C"/>
</dbReference>